<keyword evidence="9" id="KW-0862">Zinc</keyword>
<dbReference type="FunFam" id="3.30.160.60:FF:001216">
    <property type="entry name" value="Splicing factor 3A subunit 2"/>
    <property type="match status" value="1"/>
</dbReference>
<dbReference type="EMBL" id="CANHGI010000004">
    <property type="protein sequence ID" value="CAI5447434.1"/>
    <property type="molecule type" value="Genomic_DNA"/>
</dbReference>
<dbReference type="Pfam" id="PF16835">
    <property type="entry name" value="SF3A2"/>
    <property type="match status" value="1"/>
</dbReference>
<dbReference type="GO" id="GO:0000245">
    <property type="term" value="P:spliceosomal complex assembly"/>
    <property type="evidence" value="ECO:0007669"/>
    <property type="project" value="TreeGrafter"/>
</dbReference>
<evidence type="ECO:0000256" key="5">
    <source>
        <dbReference type="ARBA" id="ARBA00022723"/>
    </source>
</evidence>
<keyword evidence="4" id="KW-0507">mRNA processing</keyword>
<evidence type="ECO:0000313" key="18">
    <source>
        <dbReference type="EMBL" id="CAI5447434.1"/>
    </source>
</evidence>
<dbReference type="PANTHER" id="PTHR23205">
    <property type="entry name" value="SPLICING FACTOR 3A SUBUNIT 2"/>
    <property type="match status" value="1"/>
</dbReference>
<evidence type="ECO:0000256" key="7">
    <source>
        <dbReference type="ARBA" id="ARBA00022737"/>
    </source>
</evidence>
<dbReference type="Pfam" id="PF12874">
    <property type="entry name" value="zf-met"/>
    <property type="match status" value="1"/>
</dbReference>
<dbReference type="FunFam" id="2.60.40.2690:FF:000001">
    <property type="entry name" value="Splicing factor 3a, subunit 2"/>
    <property type="match status" value="1"/>
</dbReference>
<keyword evidence="10" id="KW-0007">Acetylation</keyword>
<evidence type="ECO:0000256" key="10">
    <source>
        <dbReference type="ARBA" id="ARBA00022990"/>
    </source>
</evidence>
<keyword evidence="3" id="KW-0597">Phosphoprotein</keyword>
<sequence>MDFQNRAGGKTGTGGVASAADAGVDRRERLRQLALETIDLQKDPYFMRNHIGTYECKLCLTLHNNEGSYLAHTQGKKHQSNLARRAAKEASEQPFLPAPQTAKVEHKKFVKIGRPGYKVTRERDPGTGQHALLFQIDYPEIADGVVPRHRLMSSFEQKIHPPDKRWQYLLFAAEPYETIAFKIPSREVDRSEKFWTMWNNDTKQFFLQAAFKIDRHEDSHQQNQQQYY</sequence>
<evidence type="ECO:0000256" key="14">
    <source>
        <dbReference type="ARBA" id="ARBA00063783"/>
    </source>
</evidence>
<evidence type="ECO:0000256" key="1">
    <source>
        <dbReference type="ARBA" id="ARBA00004123"/>
    </source>
</evidence>
<feature type="region of interest" description="Disordered" evidence="16">
    <location>
        <begin position="1"/>
        <end position="22"/>
    </location>
</feature>
<evidence type="ECO:0000256" key="13">
    <source>
        <dbReference type="ARBA" id="ARBA00055377"/>
    </source>
</evidence>
<reference evidence="18" key="1">
    <citation type="submission" date="2022-11" db="EMBL/GenBank/DDBJ databases">
        <authorList>
            <person name="Kikuchi T."/>
        </authorList>
    </citation>
    <scope>NUCLEOTIDE SEQUENCE</scope>
    <source>
        <strain evidence="18">PS1010</strain>
    </source>
</reference>
<comment type="function">
    <text evidence="13">Component of the 17S U2 SnRNP complex of the spliceosome, a large ribonucleoprotein complex that removes introns from transcribed pre-mRNAs. The 17S U2 SnRNP complex (1) directly participates in early spliceosome assembly and (2) mediates recognition of the intron branch site during pre-mRNA splicing by promoting the selection of the pre-mRNA branch-site adenosine, the nucleophile for the first step of splicing. Within the 17S U2 SnRNP complex, SF3A2 is part of the SF3A subcomplex that contributes to the assembly of the 17S U2 snRNP, and the subsequent assembly of the pre-spliceosome 'E' complex and the pre-catalytic spliceosome 'A' complex. Involved in pre-mRNA splicing as a component of pre-catalytic spliceosome 'B' complexes, including the Bact complex. Interacts directly with the duplex formed by U2 snRNA and the intron.</text>
</comment>
<dbReference type="InterPro" id="IPR036236">
    <property type="entry name" value="Znf_C2H2_sf"/>
</dbReference>
<dbReference type="GO" id="GO:0071004">
    <property type="term" value="C:U2-type prespliceosome"/>
    <property type="evidence" value="ECO:0007669"/>
    <property type="project" value="TreeGrafter"/>
</dbReference>
<organism evidence="18 19">
    <name type="scientific">Caenorhabditis angaria</name>
    <dbReference type="NCBI Taxonomy" id="860376"/>
    <lineage>
        <taxon>Eukaryota</taxon>
        <taxon>Metazoa</taxon>
        <taxon>Ecdysozoa</taxon>
        <taxon>Nematoda</taxon>
        <taxon>Chromadorea</taxon>
        <taxon>Rhabditida</taxon>
        <taxon>Rhabditina</taxon>
        <taxon>Rhabditomorpha</taxon>
        <taxon>Rhabditoidea</taxon>
        <taxon>Rhabditidae</taxon>
        <taxon>Peloderinae</taxon>
        <taxon>Caenorhabditis</taxon>
    </lineage>
</organism>
<dbReference type="InterPro" id="IPR013087">
    <property type="entry name" value="Znf_C2H2_type"/>
</dbReference>
<dbReference type="Gene3D" id="2.60.40.2690">
    <property type="match status" value="1"/>
</dbReference>
<evidence type="ECO:0000256" key="6">
    <source>
        <dbReference type="ARBA" id="ARBA00022728"/>
    </source>
</evidence>
<comment type="subunit">
    <text evidence="14">Component of the 17S U2 SnRNP complex, a ribonucleoprotein complex that contains small nuclear RNA (snRNA) U2 and a number of specific proteins. Part of the SF3A subcomplex of the 17S U2 SnRNP complex which is composed of three subunits; SF3A3/SAP61, SF3A2/SAP62 and SF3A1/SAP114. SF3A associates with the splicing factor SF3B and a 12S RNA unit to form the mature 17S U2 small nuclear ribonucleoprotein complex (17S U2 snRNP). Identified in the spliceosome 'E' complex, a precursor of the spliceosome 'A' complex. Identified in the spliceosome 'A' and 'B' complexes. Identified in the spliceosome 'C' complex. Interacts with HTATSF1.</text>
</comment>
<accession>A0A9P1IL55</accession>
<dbReference type="Proteomes" id="UP001152747">
    <property type="component" value="Unassembled WGS sequence"/>
</dbReference>
<keyword evidence="11" id="KW-0508">mRNA splicing</keyword>
<evidence type="ECO:0000256" key="2">
    <source>
        <dbReference type="ARBA" id="ARBA00008995"/>
    </source>
</evidence>
<evidence type="ECO:0000259" key="17">
    <source>
        <dbReference type="PROSITE" id="PS50171"/>
    </source>
</evidence>
<dbReference type="GO" id="GO:0005686">
    <property type="term" value="C:U2 snRNP"/>
    <property type="evidence" value="ECO:0007669"/>
    <property type="project" value="TreeGrafter"/>
</dbReference>
<evidence type="ECO:0000256" key="11">
    <source>
        <dbReference type="ARBA" id="ARBA00023187"/>
    </source>
</evidence>
<dbReference type="PROSITE" id="PS50171">
    <property type="entry name" value="ZF_MATRIN"/>
    <property type="match status" value="1"/>
</dbReference>
<dbReference type="InterPro" id="IPR003604">
    <property type="entry name" value="Matrin/U1-like-C_Znf_C2H2"/>
</dbReference>
<evidence type="ECO:0000256" key="4">
    <source>
        <dbReference type="ARBA" id="ARBA00022664"/>
    </source>
</evidence>
<dbReference type="GO" id="GO:0003676">
    <property type="term" value="F:nucleic acid binding"/>
    <property type="evidence" value="ECO:0007669"/>
    <property type="project" value="InterPro"/>
</dbReference>
<evidence type="ECO:0000256" key="16">
    <source>
        <dbReference type="SAM" id="MobiDB-lite"/>
    </source>
</evidence>
<dbReference type="InterPro" id="IPR052092">
    <property type="entry name" value="SF3A2"/>
</dbReference>
<keyword evidence="7" id="KW-0677">Repeat</keyword>
<keyword evidence="5" id="KW-0479">Metal-binding</keyword>
<dbReference type="InterPro" id="IPR000690">
    <property type="entry name" value="Matrin/U1-C_Znf_C2H2"/>
</dbReference>
<gene>
    <name evidence="18" type="ORF">CAMP_LOCUS10071</name>
</gene>
<proteinExistence type="inferred from homology"/>
<dbReference type="OrthoDB" id="10250970at2759"/>
<dbReference type="PANTHER" id="PTHR23205:SF0">
    <property type="entry name" value="SPLICING FACTOR 3A SUBUNIT 2"/>
    <property type="match status" value="1"/>
</dbReference>
<keyword evidence="12" id="KW-0539">Nucleus</keyword>
<evidence type="ECO:0000256" key="15">
    <source>
        <dbReference type="ARBA" id="ARBA00074918"/>
    </source>
</evidence>
<dbReference type="GO" id="GO:0071013">
    <property type="term" value="C:catalytic step 2 spliceosome"/>
    <property type="evidence" value="ECO:0007669"/>
    <property type="project" value="TreeGrafter"/>
</dbReference>
<keyword evidence="8" id="KW-0863">Zinc-finger</keyword>
<keyword evidence="19" id="KW-1185">Reference proteome</keyword>
<dbReference type="SMART" id="SM01050">
    <property type="entry name" value="CactinC_cactus"/>
    <property type="match status" value="1"/>
</dbReference>
<dbReference type="GO" id="GO:0008270">
    <property type="term" value="F:zinc ion binding"/>
    <property type="evidence" value="ECO:0007669"/>
    <property type="project" value="UniProtKB-KW"/>
</dbReference>
<evidence type="ECO:0000256" key="12">
    <source>
        <dbReference type="ARBA" id="ARBA00023242"/>
    </source>
</evidence>
<evidence type="ECO:0000256" key="8">
    <source>
        <dbReference type="ARBA" id="ARBA00022771"/>
    </source>
</evidence>
<dbReference type="SMART" id="SM00451">
    <property type="entry name" value="ZnF_U1"/>
    <property type="match status" value="1"/>
</dbReference>
<dbReference type="AlphaFoldDB" id="A0A9P1IL55"/>
<feature type="domain" description="Matrin-type" evidence="17">
    <location>
        <begin position="54"/>
        <end position="84"/>
    </location>
</feature>
<protein>
    <recommendedName>
        <fullName evidence="15">Splicing factor 3A subunit 2</fullName>
    </recommendedName>
</protein>
<comment type="caution">
    <text evidence="18">The sequence shown here is derived from an EMBL/GenBank/DDBJ whole genome shotgun (WGS) entry which is preliminary data.</text>
</comment>
<name>A0A9P1IL55_9PELO</name>
<evidence type="ECO:0000313" key="19">
    <source>
        <dbReference type="Proteomes" id="UP001152747"/>
    </source>
</evidence>
<comment type="similarity">
    <text evidence="2">Belongs to the SF3A2 family.</text>
</comment>
<comment type="subcellular location">
    <subcellularLocation>
        <location evidence="1">Nucleus</location>
    </subcellularLocation>
</comment>
<dbReference type="Gene3D" id="3.30.160.60">
    <property type="entry name" value="Classic Zinc Finger"/>
    <property type="match status" value="1"/>
</dbReference>
<dbReference type="SUPFAM" id="SSF57667">
    <property type="entry name" value="beta-beta-alpha zinc fingers"/>
    <property type="match status" value="1"/>
</dbReference>
<evidence type="ECO:0000256" key="3">
    <source>
        <dbReference type="ARBA" id="ARBA00022553"/>
    </source>
</evidence>
<keyword evidence="6" id="KW-0747">Spliceosome</keyword>
<dbReference type="InterPro" id="IPR031781">
    <property type="entry name" value="SF3A2_dom"/>
</dbReference>
<evidence type="ECO:0000256" key="9">
    <source>
        <dbReference type="ARBA" id="ARBA00022833"/>
    </source>
</evidence>